<dbReference type="SUPFAM" id="SSF56219">
    <property type="entry name" value="DNase I-like"/>
    <property type="match status" value="1"/>
</dbReference>
<accession>A0A445BYK8</accession>
<sequence>MDRKFYVWPVEICTKKKVVGREMTVDLHTIPDCQLECFRSFVDCNALMDIDLKGGSFTWFSNSKNGFIIKERIDRALANWEWKKLYQTTALVARLAISFNHCPVFTKF</sequence>
<evidence type="ECO:0008006" key="3">
    <source>
        <dbReference type="Google" id="ProtNLM"/>
    </source>
</evidence>
<dbReference type="PANTHER" id="PTHR33710:SF71">
    <property type="entry name" value="ENDONUCLEASE_EXONUCLEASE_PHOSPHATASE DOMAIN-CONTAINING PROTEIN"/>
    <property type="match status" value="1"/>
</dbReference>
<dbReference type="EMBL" id="SDMP01000008">
    <property type="protein sequence ID" value="RYR43586.1"/>
    <property type="molecule type" value="Genomic_DNA"/>
</dbReference>
<keyword evidence="2" id="KW-1185">Reference proteome</keyword>
<dbReference type="InterPro" id="IPR036691">
    <property type="entry name" value="Endo/exonu/phosph_ase_sf"/>
</dbReference>
<dbReference type="PANTHER" id="PTHR33710">
    <property type="entry name" value="BNAC02G09200D PROTEIN"/>
    <property type="match status" value="1"/>
</dbReference>
<evidence type="ECO:0000313" key="2">
    <source>
        <dbReference type="Proteomes" id="UP000289738"/>
    </source>
</evidence>
<dbReference type="Proteomes" id="UP000289738">
    <property type="component" value="Chromosome A08"/>
</dbReference>
<organism evidence="1 2">
    <name type="scientific">Arachis hypogaea</name>
    <name type="common">Peanut</name>
    <dbReference type="NCBI Taxonomy" id="3818"/>
    <lineage>
        <taxon>Eukaryota</taxon>
        <taxon>Viridiplantae</taxon>
        <taxon>Streptophyta</taxon>
        <taxon>Embryophyta</taxon>
        <taxon>Tracheophyta</taxon>
        <taxon>Spermatophyta</taxon>
        <taxon>Magnoliopsida</taxon>
        <taxon>eudicotyledons</taxon>
        <taxon>Gunneridae</taxon>
        <taxon>Pentapetalae</taxon>
        <taxon>rosids</taxon>
        <taxon>fabids</taxon>
        <taxon>Fabales</taxon>
        <taxon>Fabaceae</taxon>
        <taxon>Papilionoideae</taxon>
        <taxon>50 kb inversion clade</taxon>
        <taxon>dalbergioids sensu lato</taxon>
        <taxon>Dalbergieae</taxon>
        <taxon>Pterocarpus clade</taxon>
        <taxon>Arachis</taxon>
    </lineage>
</organism>
<protein>
    <recommendedName>
        <fullName evidence="3">Reverse transcriptase zinc-binding domain-containing protein</fullName>
    </recommendedName>
</protein>
<proteinExistence type="predicted"/>
<gene>
    <name evidence="1" type="ORF">Ahy_A08g040005</name>
</gene>
<reference evidence="1 2" key="1">
    <citation type="submission" date="2019-01" db="EMBL/GenBank/DDBJ databases">
        <title>Sequencing of cultivated peanut Arachis hypogaea provides insights into genome evolution and oil improvement.</title>
        <authorList>
            <person name="Chen X."/>
        </authorList>
    </citation>
    <scope>NUCLEOTIDE SEQUENCE [LARGE SCALE GENOMIC DNA]</scope>
    <source>
        <strain evidence="2">cv. Fuhuasheng</strain>
        <tissue evidence="1">Leaves</tissue>
    </source>
</reference>
<dbReference type="Gene3D" id="3.60.10.10">
    <property type="entry name" value="Endonuclease/exonuclease/phosphatase"/>
    <property type="match status" value="1"/>
</dbReference>
<comment type="caution">
    <text evidence="1">The sequence shown here is derived from an EMBL/GenBank/DDBJ whole genome shotgun (WGS) entry which is preliminary data.</text>
</comment>
<dbReference type="AlphaFoldDB" id="A0A445BYK8"/>
<name>A0A445BYK8_ARAHY</name>
<evidence type="ECO:0000313" key="1">
    <source>
        <dbReference type="EMBL" id="RYR43586.1"/>
    </source>
</evidence>